<evidence type="ECO:0000313" key="1">
    <source>
        <dbReference type="EMBL" id="KAI4364734.1"/>
    </source>
</evidence>
<proteinExistence type="predicted"/>
<organism evidence="1 2">
    <name type="scientific">Melastoma candidum</name>
    <dbReference type="NCBI Taxonomy" id="119954"/>
    <lineage>
        <taxon>Eukaryota</taxon>
        <taxon>Viridiplantae</taxon>
        <taxon>Streptophyta</taxon>
        <taxon>Embryophyta</taxon>
        <taxon>Tracheophyta</taxon>
        <taxon>Spermatophyta</taxon>
        <taxon>Magnoliopsida</taxon>
        <taxon>eudicotyledons</taxon>
        <taxon>Gunneridae</taxon>
        <taxon>Pentapetalae</taxon>
        <taxon>rosids</taxon>
        <taxon>malvids</taxon>
        <taxon>Myrtales</taxon>
        <taxon>Melastomataceae</taxon>
        <taxon>Melastomatoideae</taxon>
        <taxon>Melastomateae</taxon>
        <taxon>Melastoma</taxon>
    </lineage>
</organism>
<gene>
    <name evidence="1" type="ORF">MLD38_020789</name>
</gene>
<comment type="caution">
    <text evidence="1">The sequence shown here is derived from an EMBL/GenBank/DDBJ whole genome shotgun (WGS) entry which is preliminary data.</text>
</comment>
<dbReference type="EMBL" id="CM042885">
    <property type="protein sequence ID" value="KAI4364734.1"/>
    <property type="molecule type" value="Genomic_DNA"/>
</dbReference>
<protein>
    <submittedName>
        <fullName evidence="1">Uncharacterized protein</fullName>
    </submittedName>
</protein>
<dbReference type="Proteomes" id="UP001057402">
    <property type="component" value="Chromosome 6"/>
</dbReference>
<reference evidence="2" key="1">
    <citation type="journal article" date="2023" name="Front. Plant Sci.">
        <title>Chromosomal-level genome assembly of Melastoma candidum provides insights into trichome evolution.</title>
        <authorList>
            <person name="Zhong Y."/>
            <person name="Wu W."/>
            <person name="Sun C."/>
            <person name="Zou P."/>
            <person name="Liu Y."/>
            <person name="Dai S."/>
            <person name="Zhou R."/>
        </authorList>
    </citation>
    <scope>NUCLEOTIDE SEQUENCE [LARGE SCALE GENOMIC DNA]</scope>
</reference>
<keyword evidence="2" id="KW-1185">Reference proteome</keyword>
<name>A0ACB9QFA3_9MYRT</name>
<evidence type="ECO:0000313" key="2">
    <source>
        <dbReference type="Proteomes" id="UP001057402"/>
    </source>
</evidence>
<accession>A0ACB9QFA3</accession>
<sequence length="357" mass="40794">MLHRECNSGHLPKANLGDDVQDTNMGNLSTIQHPCHDHSLTKLLVPSSPYSFKCYLCNEKLKHWSYQCYKCNFHIHEHCAEAQPTIPSHPLHPQHPLVLSHGIQHHFVCEGCHVHPWSRIAYSCKECDIYLDFPCAVSTLPWKEGEAGMPGQGLVPARVQYFVHEHPLMCFDAESGTGDYCWVCKEEIQGEGCGCFVCKLFLHSRCLALMRPRTEYEGELPIEEARETNESSVVIEHPLHGQHQLYLFIGRVLHDCYACKSFCRSSWTGDDIYCCYVCDQCHFGLDIRCAMTMQSKLVAHIECALSKSVVMKNDRLVEKVDERIVRLRREADEAKAKLEATMAELEEAERERSAPPY</sequence>